<gene>
    <name evidence="5" type="ORF">UCDDA912_g01013</name>
</gene>
<evidence type="ECO:0000259" key="4">
    <source>
        <dbReference type="PROSITE" id="PS51203"/>
    </source>
</evidence>
<feature type="region of interest" description="Disordered" evidence="2">
    <location>
        <begin position="378"/>
        <end position="501"/>
    </location>
</feature>
<reference evidence="5 6" key="2">
    <citation type="submission" date="2015-05" db="EMBL/GenBank/DDBJ databases">
        <authorList>
            <person name="Morales-Cruz A."/>
            <person name="Amrine K.C."/>
            <person name="Cantu D."/>
        </authorList>
    </citation>
    <scope>NUCLEOTIDE SEQUENCE [LARGE SCALE GENOMIC DNA]</scope>
    <source>
        <strain evidence="5">DA912</strain>
    </source>
</reference>
<feature type="compositionally biased region" description="Polar residues" evidence="2">
    <location>
        <begin position="466"/>
        <end position="479"/>
    </location>
</feature>
<accession>A0A0G2FY49</accession>
<dbReference type="PANTHER" id="PTHR45862">
    <property type="entry name" value="PROTEIN SGT1 HOMOLOG"/>
    <property type="match status" value="1"/>
</dbReference>
<evidence type="ECO:0000313" key="5">
    <source>
        <dbReference type="EMBL" id="KKY38981.1"/>
    </source>
</evidence>
<dbReference type="PROSITE" id="PS51203">
    <property type="entry name" value="CS"/>
    <property type="match status" value="1"/>
</dbReference>
<proteinExistence type="inferred from homology"/>
<name>A0A0G2FY49_9PEZI</name>
<feature type="compositionally biased region" description="Low complexity" evidence="2">
    <location>
        <begin position="395"/>
        <end position="409"/>
    </location>
</feature>
<evidence type="ECO:0000259" key="3">
    <source>
        <dbReference type="PROSITE" id="PS51048"/>
    </source>
</evidence>
<feature type="domain" description="CS" evidence="4">
    <location>
        <begin position="243"/>
        <end position="335"/>
    </location>
</feature>
<comment type="similarity">
    <text evidence="1">Belongs to the SGT1 family.</text>
</comment>
<dbReference type="AlphaFoldDB" id="A0A0G2FY49"/>
<dbReference type="InterPro" id="IPR044563">
    <property type="entry name" value="Sgt1-like"/>
</dbReference>
<dbReference type="PROSITE" id="PS51048">
    <property type="entry name" value="SGS"/>
    <property type="match status" value="1"/>
</dbReference>
<dbReference type="SUPFAM" id="SSF49764">
    <property type="entry name" value="HSP20-like chaperones"/>
    <property type="match status" value="1"/>
</dbReference>
<dbReference type="InterPro" id="IPR007699">
    <property type="entry name" value="SGS_dom"/>
</dbReference>
<evidence type="ECO:0000256" key="2">
    <source>
        <dbReference type="SAM" id="MobiDB-lite"/>
    </source>
</evidence>
<dbReference type="STRING" id="1214573.A0A0G2FY49"/>
<comment type="caution">
    <text evidence="5">The sequence shown here is derived from an EMBL/GenBank/DDBJ whole genome shotgun (WGS) entry which is preliminary data.</text>
</comment>
<dbReference type="Gene3D" id="2.60.40.790">
    <property type="match status" value="1"/>
</dbReference>
<reference evidence="5 6" key="1">
    <citation type="submission" date="2015-05" db="EMBL/GenBank/DDBJ databases">
        <title>Distinctive expansion of gene families associated with plant cell wall degradation and secondary metabolism in the genomes of grapevine trunk pathogens.</title>
        <authorList>
            <person name="Lawrence D.P."/>
            <person name="Travadon R."/>
            <person name="Rolshausen P.E."/>
            <person name="Baumgartner K."/>
        </authorList>
    </citation>
    <scope>NUCLEOTIDE SEQUENCE [LARGE SCALE GENOMIC DNA]</scope>
    <source>
        <strain evidence="5">DA912</strain>
    </source>
</reference>
<dbReference type="InterPro" id="IPR008978">
    <property type="entry name" value="HSP20-like_chaperone"/>
</dbReference>
<feature type="compositionally biased region" description="Pro residues" evidence="2">
    <location>
        <begin position="232"/>
        <end position="242"/>
    </location>
</feature>
<dbReference type="OrthoDB" id="1898560at2759"/>
<organism evidence="5 6">
    <name type="scientific">Diaporthe ampelina</name>
    <dbReference type="NCBI Taxonomy" id="1214573"/>
    <lineage>
        <taxon>Eukaryota</taxon>
        <taxon>Fungi</taxon>
        <taxon>Dikarya</taxon>
        <taxon>Ascomycota</taxon>
        <taxon>Pezizomycotina</taxon>
        <taxon>Sordariomycetes</taxon>
        <taxon>Sordariomycetidae</taxon>
        <taxon>Diaporthales</taxon>
        <taxon>Diaporthaceae</taxon>
        <taxon>Diaporthe</taxon>
    </lineage>
</organism>
<keyword evidence="6" id="KW-1185">Reference proteome</keyword>
<dbReference type="SUPFAM" id="SSF48452">
    <property type="entry name" value="TPR-like"/>
    <property type="match status" value="1"/>
</dbReference>
<dbReference type="GO" id="GO:0051087">
    <property type="term" value="F:protein-folding chaperone binding"/>
    <property type="evidence" value="ECO:0007669"/>
    <property type="project" value="InterPro"/>
</dbReference>
<dbReference type="InterPro" id="IPR011990">
    <property type="entry name" value="TPR-like_helical_dom_sf"/>
</dbReference>
<dbReference type="Pfam" id="PF05002">
    <property type="entry name" value="SGS"/>
    <property type="match status" value="1"/>
</dbReference>
<dbReference type="Proteomes" id="UP000034680">
    <property type="component" value="Unassembled WGS sequence"/>
</dbReference>
<dbReference type="Pfam" id="PF04969">
    <property type="entry name" value="CS"/>
    <property type="match status" value="1"/>
</dbReference>
<evidence type="ECO:0000313" key="6">
    <source>
        <dbReference type="Proteomes" id="UP000034680"/>
    </source>
</evidence>
<dbReference type="InterPro" id="IPR007052">
    <property type="entry name" value="CS_dom"/>
</dbReference>
<dbReference type="EMBL" id="LCUC01000041">
    <property type="protein sequence ID" value="KKY38981.1"/>
    <property type="molecule type" value="Genomic_DNA"/>
</dbReference>
<feature type="domain" description="SGS" evidence="3">
    <location>
        <begin position="414"/>
        <end position="501"/>
    </location>
</feature>
<sequence length="501" mass="54941">MSAFSEAGFKAIEQRNWIEAIDKLTKAIDQSKSPAWLLARSQAFMETGQLEKAIADAEYAYCTAAERGNDKSRKQMIEAQYRRSVCFFRRKEYANSDICAVWSQRLAKGVATKEARSVQREGVNDQGFYFATVKEAIAEGAQDKPSEGNDQMAKLSALMGGNPSDKTPYLKDWNKAHMWRCQVLSFLENLPEDDPARKVTIELAPTKPSKLGTDIQPVKTDVAKAVPTSSSTPPPAPAPAPNPSNFRTQFYQTDTTITVSVFMKFSGKEDIDNVEVRFLSGGNFVVAKGVPRQPPVLFIQVHDRISVQKSSYRVASMKLELTLVKEVPSKWPGFGTQSSSLPESLIALDDPGLYQWMGITEPGSTLQEQDVVVLDEPSVKPISGSDLGSEEAARSEAPASSAAISSQSSTKAPAYPTSSKSGPKNWDNIAKDDDDDEEKSADVQHFFQKLFKDSTPEQQRAMMKSYTESNGTALSTDWGSVSKGKVETQPPTGTEAKKWGA</sequence>
<feature type="region of interest" description="Disordered" evidence="2">
    <location>
        <begin position="224"/>
        <end position="245"/>
    </location>
</feature>
<protein>
    <submittedName>
        <fullName evidence="5">Putative sgt1 and cs domain containing protein</fullName>
    </submittedName>
</protein>
<dbReference type="Gene3D" id="1.25.40.10">
    <property type="entry name" value="Tetratricopeptide repeat domain"/>
    <property type="match status" value="1"/>
</dbReference>
<evidence type="ECO:0000256" key="1">
    <source>
        <dbReference type="ARBA" id="ARBA00008509"/>
    </source>
</evidence>